<keyword evidence="3" id="KW-1185">Reference proteome</keyword>
<evidence type="ECO:0000313" key="2">
    <source>
        <dbReference type="EMBL" id="KAL3068643.1"/>
    </source>
</evidence>
<evidence type="ECO:0000313" key="3">
    <source>
        <dbReference type="Proteomes" id="UP001620645"/>
    </source>
</evidence>
<dbReference type="Proteomes" id="UP001620645">
    <property type="component" value="Unassembled WGS sequence"/>
</dbReference>
<sequence>MPTSKTGCPSSERNCRKVRYNLAPPSATGFLPAAGPPNRERSPTPTGIRAAASPERVVRPAGSNIEVPDDINLSIFKKPIHARDFEADCRRGHELLCAYSFAKDRRVEAQLRRLITEMTQYADLAKSNVAHSRGIGVEVNPYARPWPAESEKVDGWADASVSAKKSSEGYNKSTQGSQYTYVDLYLQHNDYRFGKTVNRQTPAKVKLPKMTEVVRKSPTKVTRPKNEWKTIVCGKAVTKLLMEPKEQKKIALIGLAPKTMPEIVSQAKNPSKAPLIVTIIPKEPPHKPTLNSIWQCVTYKKIPAKKTEKEIPISSNKSAKQFEQHRHTEFIAKNVSNETDCKLKMFAQRVTPPLCIIP</sequence>
<comment type="caution">
    <text evidence="2">The sequence shown here is derived from an EMBL/GenBank/DDBJ whole genome shotgun (WGS) entry which is preliminary data.</text>
</comment>
<reference evidence="2 3" key="1">
    <citation type="submission" date="2024-10" db="EMBL/GenBank/DDBJ databases">
        <authorList>
            <person name="Kim D."/>
        </authorList>
    </citation>
    <scope>NUCLEOTIDE SEQUENCE [LARGE SCALE GENOMIC DNA]</scope>
    <source>
        <strain evidence="2">Taebaek</strain>
    </source>
</reference>
<name>A0ABD2I680_HETSC</name>
<protein>
    <submittedName>
        <fullName evidence="2">Uncharacterized protein</fullName>
    </submittedName>
</protein>
<dbReference type="AlphaFoldDB" id="A0ABD2I680"/>
<organism evidence="2 3">
    <name type="scientific">Heterodera schachtii</name>
    <name type="common">Sugarbeet cyst nematode worm</name>
    <name type="synonym">Tylenchus schachtii</name>
    <dbReference type="NCBI Taxonomy" id="97005"/>
    <lineage>
        <taxon>Eukaryota</taxon>
        <taxon>Metazoa</taxon>
        <taxon>Ecdysozoa</taxon>
        <taxon>Nematoda</taxon>
        <taxon>Chromadorea</taxon>
        <taxon>Rhabditida</taxon>
        <taxon>Tylenchina</taxon>
        <taxon>Tylenchomorpha</taxon>
        <taxon>Tylenchoidea</taxon>
        <taxon>Heteroderidae</taxon>
        <taxon>Heteroderinae</taxon>
        <taxon>Heterodera</taxon>
    </lineage>
</organism>
<feature type="region of interest" description="Disordered" evidence="1">
    <location>
        <begin position="23"/>
        <end position="48"/>
    </location>
</feature>
<evidence type="ECO:0000256" key="1">
    <source>
        <dbReference type="SAM" id="MobiDB-lite"/>
    </source>
</evidence>
<proteinExistence type="predicted"/>
<accession>A0ABD2I680</accession>
<gene>
    <name evidence="2" type="ORF">niasHS_016747</name>
</gene>
<dbReference type="EMBL" id="JBICCN010000442">
    <property type="protein sequence ID" value="KAL3068643.1"/>
    <property type="molecule type" value="Genomic_DNA"/>
</dbReference>